<keyword evidence="1" id="KW-0812">Transmembrane</keyword>
<protein>
    <submittedName>
        <fullName evidence="2">Uncharacterized protein</fullName>
    </submittedName>
</protein>
<keyword evidence="3" id="KW-1185">Reference proteome</keyword>
<reference evidence="2 3" key="1">
    <citation type="journal article" date="2008" name="Int. J. Syst. Evol. Microbiol.">
        <title>Amphritea japonica sp. nov. and Amphritea balenae sp. nov., isolated from the sediment adjacent to sperm whale carcasses off Kagoshima, Japan.</title>
        <authorList>
            <person name="Miyazaki M."/>
            <person name="Nogi Y."/>
            <person name="Fujiwara Y."/>
            <person name="Kawato M."/>
            <person name="Nagahama T."/>
            <person name="Kubokawa K."/>
            <person name="Horikoshi K."/>
        </authorList>
    </citation>
    <scope>NUCLEOTIDE SEQUENCE [LARGE SCALE GENOMIC DNA]</scope>
    <source>
        <strain evidence="2 3">ATCC BAA-1530</strain>
    </source>
</reference>
<dbReference type="AlphaFoldDB" id="A0A7R6ST08"/>
<name>A0A7R6ST08_9GAMM</name>
<dbReference type="KEGG" id="ajp:AMJAP_1537"/>
<evidence type="ECO:0000256" key="1">
    <source>
        <dbReference type="SAM" id="Phobius"/>
    </source>
</evidence>
<feature type="transmembrane region" description="Helical" evidence="1">
    <location>
        <begin position="85"/>
        <end position="103"/>
    </location>
</feature>
<keyword evidence="1" id="KW-1133">Transmembrane helix</keyword>
<dbReference type="Proteomes" id="UP000595663">
    <property type="component" value="Chromosome"/>
</dbReference>
<evidence type="ECO:0000313" key="2">
    <source>
        <dbReference type="EMBL" id="BBB26132.1"/>
    </source>
</evidence>
<evidence type="ECO:0000313" key="3">
    <source>
        <dbReference type="Proteomes" id="UP000595663"/>
    </source>
</evidence>
<accession>A0A7R6ST08</accession>
<feature type="transmembrane region" description="Helical" evidence="1">
    <location>
        <begin position="115"/>
        <end position="137"/>
    </location>
</feature>
<organism evidence="2 3">
    <name type="scientific">Amphritea japonica ATCC BAA-1530</name>
    <dbReference type="NCBI Taxonomy" id="1278309"/>
    <lineage>
        <taxon>Bacteria</taxon>
        <taxon>Pseudomonadati</taxon>
        <taxon>Pseudomonadota</taxon>
        <taxon>Gammaproteobacteria</taxon>
        <taxon>Oceanospirillales</taxon>
        <taxon>Oceanospirillaceae</taxon>
        <taxon>Amphritea</taxon>
    </lineage>
</organism>
<feature type="transmembrane region" description="Helical" evidence="1">
    <location>
        <begin position="17"/>
        <end position="40"/>
    </location>
</feature>
<dbReference type="EMBL" id="AP014545">
    <property type="protein sequence ID" value="BBB26132.1"/>
    <property type="molecule type" value="Genomic_DNA"/>
</dbReference>
<keyword evidence="1" id="KW-0472">Membrane</keyword>
<sequence>MNIAIALLQRASKGKTVLALFVLTNLIYGVILGYSIPLVLSFSPDSILFDMSPAGYSYEQAVDLLQSLRAEGRNAYLSVQIPLDFVYPGMFAVSYTLLFTWILKQYLPLGSTLFALSFIPLLAGAFDYLENLGIILMLNEYPDVSEIVVSISSGFTIAKSGFTTIFFVLLIIALAVLIVRKVRKNSAVS</sequence>
<feature type="transmembrane region" description="Helical" evidence="1">
    <location>
        <begin position="157"/>
        <end position="179"/>
    </location>
</feature>
<gene>
    <name evidence="2" type="ORF">AMJAP_1537</name>
</gene>
<proteinExistence type="predicted"/>
<dbReference type="RefSeq" id="WP_019621741.1">
    <property type="nucleotide sequence ID" value="NZ_AP014545.1"/>
</dbReference>